<gene>
    <name evidence="1" type="ORF">DHETER_LOCUS1475</name>
</gene>
<dbReference type="Proteomes" id="UP000789702">
    <property type="component" value="Unassembled WGS sequence"/>
</dbReference>
<dbReference type="EMBL" id="CAJVPU010000887">
    <property type="protein sequence ID" value="CAG8465462.1"/>
    <property type="molecule type" value="Genomic_DNA"/>
</dbReference>
<accession>A0ACA9KD61</accession>
<evidence type="ECO:0000313" key="1">
    <source>
        <dbReference type="EMBL" id="CAG8465462.1"/>
    </source>
</evidence>
<proteinExistence type="predicted"/>
<organism evidence="1 2">
    <name type="scientific">Dentiscutata heterogama</name>
    <dbReference type="NCBI Taxonomy" id="1316150"/>
    <lineage>
        <taxon>Eukaryota</taxon>
        <taxon>Fungi</taxon>
        <taxon>Fungi incertae sedis</taxon>
        <taxon>Mucoromycota</taxon>
        <taxon>Glomeromycotina</taxon>
        <taxon>Glomeromycetes</taxon>
        <taxon>Diversisporales</taxon>
        <taxon>Gigasporaceae</taxon>
        <taxon>Dentiscutata</taxon>
    </lineage>
</organism>
<name>A0ACA9KD61_9GLOM</name>
<evidence type="ECO:0000313" key="2">
    <source>
        <dbReference type="Proteomes" id="UP000789702"/>
    </source>
</evidence>
<comment type="caution">
    <text evidence="1">The sequence shown here is derived from an EMBL/GenBank/DDBJ whole genome shotgun (WGS) entry which is preliminary data.</text>
</comment>
<protein>
    <submittedName>
        <fullName evidence="1">10062_t:CDS:1</fullName>
    </submittedName>
</protein>
<keyword evidence="2" id="KW-1185">Reference proteome</keyword>
<sequence length="89" mass="10315">DSLLDEIFEDNDYDSDANMEKLTNKTNVIILDNEKQINKEKARGREKGRESKEVKNIVLRKKAKISAQLPVLPVFSYLEHNVPFHQGFI</sequence>
<reference evidence="1" key="1">
    <citation type="submission" date="2021-06" db="EMBL/GenBank/DDBJ databases">
        <authorList>
            <person name="Kallberg Y."/>
            <person name="Tangrot J."/>
            <person name="Rosling A."/>
        </authorList>
    </citation>
    <scope>NUCLEOTIDE SEQUENCE</scope>
    <source>
        <strain evidence="1">IL203A</strain>
    </source>
</reference>
<feature type="non-terminal residue" evidence="1">
    <location>
        <position position="1"/>
    </location>
</feature>